<keyword evidence="1" id="KW-0812">Transmembrane</keyword>
<keyword evidence="3" id="KW-1185">Reference proteome</keyword>
<keyword evidence="1" id="KW-1133">Transmembrane helix</keyword>
<evidence type="ECO:0000313" key="2">
    <source>
        <dbReference type="EMBL" id="MCT8328909.1"/>
    </source>
</evidence>
<feature type="transmembrane region" description="Helical" evidence="1">
    <location>
        <begin position="50"/>
        <end position="72"/>
    </location>
</feature>
<comment type="caution">
    <text evidence="2">The sequence shown here is derived from an EMBL/GenBank/DDBJ whole genome shotgun (WGS) entry which is preliminary data.</text>
</comment>
<dbReference type="RefSeq" id="WP_261494332.1">
    <property type="nucleotide sequence ID" value="NZ_JAOCQF010000001.1"/>
</dbReference>
<feature type="transmembrane region" description="Helical" evidence="1">
    <location>
        <begin position="21"/>
        <end position="44"/>
    </location>
</feature>
<protein>
    <submittedName>
        <fullName evidence="2">Uncharacterized protein</fullName>
    </submittedName>
</protein>
<proteinExistence type="predicted"/>
<accession>A0ABT2NMX0</accession>
<evidence type="ECO:0000313" key="3">
    <source>
        <dbReference type="Proteomes" id="UP001205601"/>
    </source>
</evidence>
<gene>
    <name evidence="2" type="ORF">N5I32_05195</name>
</gene>
<sequence>MSLFKPKTHGYGAAPADWRGWAAILAFGLAQALVVGLGLLWPIARGGEPSIARFVVWMGISVVLTLGFLWWVRRNTDGQWRWRWGGKD</sequence>
<dbReference type="Proteomes" id="UP001205601">
    <property type="component" value="Unassembled WGS sequence"/>
</dbReference>
<evidence type="ECO:0000256" key="1">
    <source>
        <dbReference type="SAM" id="Phobius"/>
    </source>
</evidence>
<keyword evidence="1" id="KW-0472">Membrane</keyword>
<dbReference type="EMBL" id="JAOCQF010000001">
    <property type="protein sequence ID" value="MCT8328909.1"/>
    <property type="molecule type" value="Genomic_DNA"/>
</dbReference>
<organism evidence="2 3">
    <name type="scientific">Albidovulum sediminis</name>
    <dbReference type="NCBI Taxonomy" id="3066345"/>
    <lineage>
        <taxon>Bacteria</taxon>
        <taxon>Pseudomonadati</taxon>
        <taxon>Pseudomonadota</taxon>
        <taxon>Alphaproteobacteria</taxon>
        <taxon>Rhodobacterales</taxon>
        <taxon>Paracoccaceae</taxon>
        <taxon>Albidovulum</taxon>
    </lineage>
</organism>
<reference evidence="3" key="1">
    <citation type="submission" date="2023-07" db="EMBL/GenBank/DDBJ databases">
        <title>Defluviimonas sediminis sp. nov., isolated from mangrove sediment.</title>
        <authorList>
            <person name="Liu L."/>
            <person name="Li J."/>
            <person name="Huang Y."/>
            <person name="Pan J."/>
            <person name="Li M."/>
        </authorList>
    </citation>
    <scope>NUCLEOTIDE SEQUENCE [LARGE SCALE GENOMIC DNA]</scope>
    <source>
        <strain evidence="3">FT324</strain>
    </source>
</reference>
<name>A0ABT2NMX0_9RHOB</name>